<evidence type="ECO:0000256" key="1">
    <source>
        <dbReference type="SAM" id="MobiDB-lite"/>
    </source>
</evidence>
<accession>U2RPV8</accession>
<reference evidence="2" key="1">
    <citation type="submission" date="2013-08" db="EMBL/GenBank/DDBJ databases">
        <authorList>
            <person name="Durkin A.S."/>
            <person name="Haft D.R."/>
            <person name="McCorrison J."/>
            <person name="Torralba M."/>
            <person name="Gillis M."/>
            <person name="Haft D.H."/>
            <person name="Methe B."/>
            <person name="Sutton G."/>
            <person name="Nelson K.E."/>
        </authorList>
    </citation>
    <scope>NUCLEOTIDE SEQUENCE [LARGE SCALE GENOMIC DNA]</scope>
    <source>
        <strain evidence="2">F0233</strain>
    </source>
</reference>
<feature type="compositionally biased region" description="Basic and acidic residues" evidence="1">
    <location>
        <begin position="27"/>
        <end position="38"/>
    </location>
</feature>
<keyword evidence="3" id="KW-1185">Reference proteome</keyword>
<protein>
    <submittedName>
        <fullName evidence="2">Uncharacterized protein</fullName>
    </submittedName>
</protein>
<comment type="caution">
    <text evidence="2">The sequence shown here is derived from an EMBL/GenBank/DDBJ whole genome shotgun (WGS) entry which is preliminary data.</text>
</comment>
<proteinExistence type="predicted"/>
<name>U2RPV8_9ACTN</name>
<dbReference type="Proteomes" id="UP000017052">
    <property type="component" value="Unassembled WGS sequence"/>
</dbReference>
<dbReference type="AlphaFoldDB" id="U2RPV8"/>
<gene>
    <name evidence="2" type="ORF">HMPREF0682_0532</name>
</gene>
<feature type="region of interest" description="Disordered" evidence="1">
    <location>
        <begin position="8"/>
        <end position="38"/>
    </location>
</feature>
<organism evidence="2 3">
    <name type="scientific">Propionibacterium acidifaciens F0233</name>
    <dbReference type="NCBI Taxonomy" id="553198"/>
    <lineage>
        <taxon>Bacteria</taxon>
        <taxon>Bacillati</taxon>
        <taxon>Actinomycetota</taxon>
        <taxon>Actinomycetes</taxon>
        <taxon>Propionibacteriales</taxon>
        <taxon>Propionibacteriaceae</taxon>
        <taxon>Propionibacterium</taxon>
    </lineage>
</organism>
<dbReference type="EMBL" id="ACVN02000182">
    <property type="protein sequence ID" value="ERK55578.1"/>
    <property type="molecule type" value="Genomic_DNA"/>
</dbReference>
<evidence type="ECO:0000313" key="2">
    <source>
        <dbReference type="EMBL" id="ERK55578.1"/>
    </source>
</evidence>
<sequence>MRLSIAALADLRPHGAADRAGGTTTRMDGENHRQGPLE</sequence>
<evidence type="ECO:0000313" key="3">
    <source>
        <dbReference type="Proteomes" id="UP000017052"/>
    </source>
</evidence>